<keyword evidence="4" id="KW-0808">Transferase</keyword>
<dbReference type="InterPro" id="IPR036928">
    <property type="entry name" value="AS_sf"/>
</dbReference>
<reference evidence="4 5" key="1">
    <citation type="submission" date="2019-02" db="EMBL/GenBank/DDBJ databases">
        <title>Genomic Encyclopedia of Type Strains, Phase IV (KMG-IV): sequencing the most valuable type-strain genomes for metagenomic binning, comparative biology and taxonomic classification.</title>
        <authorList>
            <person name="Goeker M."/>
        </authorList>
    </citation>
    <scope>NUCLEOTIDE SEQUENCE [LARGE SCALE GENOMIC DNA]</scope>
    <source>
        <strain evidence="4 5">K24</strain>
    </source>
</reference>
<comment type="similarity">
    <text evidence="1">Belongs to the amidase family.</text>
</comment>
<dbReference type="SUPFAM" id="SSF75304">
    <property type="entry name" value="Amidase signature (AS) enzymes"/>
    <property type="match status" value="1"/>
</dbReference>
<dbReference type="EMBL" id="SGXC01000001">
    <property type="protein sequence ID" value="RZS86313.1"/>
    <property type="molecule type" value="Genomic_DNA"/>
</dbReference>
<comment type="caution">
    <text evidence="4">The sequence shown here is derived from an EMBL/GenBank/DDBJ whole genome shotgun (WGS) entry which is preliminary data.</text>
</comment>
<evidence type="ECO:0000256" key="1">
    <source>
        <dbReference type="ARBA" id="ARBA00009199"/>
    </source>
</evidence>
<sequence>MLTPYQAETKKFRQGTDTPRDYLERTIARLEEVEPRLRSFASLAIPRARIAADMASRRWKAGAPLSPIDGMPIGIKDVIETFDLPTMMGSPTYDDWRSGRDAAAVFALRDAGAVILGKTKTTEYAGSYPTDTRNPHDYERTSGGSSAGSAAAVGAGIVPTALGTQVMGSIIRPSSFCGAFGYKPTVGGINRGGSHDYQSHSCIGVIGASLEDMWATAHAIVERAGGDPGAMGLVGTAALSGSARPAALVLFETPGWDSATAQAREALMARVDMLGRLGVRILSRHDDARVQALETALADIRELGLSIFGFESRWPANSAMYRDKLGLSPLVHDRMERAAALGLEGYRACLAQRAALRAQFEAIAGEVDAFITLSAPGAAPRGIQWTGDPIFNVSASVLGAPSVSLPILADDGMPLGLQLMGAQHRDQHIFEIAQWVLAQSR</sequence>
<feature type="domain" description="Amidase" evidence="3">
    <location>
        <begin position="22"/>
        <end position="429"/>
    </location>
</feature>
<dbReference type="Proteomes" id="UP000292445">
    <property type="component" value="Unassembled WGS sequence"/>
</dbReference>
<dbReference type="InterPro" id="IPR000120">
    <property type="entry name" value="Amidase"/>
</dbReference>
<protein>
    <submittedName>
        <fullName evidence="4">Asp-tRNA(Asn)/Glu-tRNA(Gln) amidotransferase A subunit family amidase</fullName>
    </submittedName>
</protein>
<evidence type="ECO:0000313" key="4">
    <source>
        <dbReference type="EMBL" id="RZS86313.1"/>
    </source>
</evidence>
<dbReference type="PANTHER" id="PTHR11895:SF7">
    <property type="entry name" value="GLUTAMYL-TRNA(GLN) AMIDOTRANSFERASE SUBUNIT A, MITOCHONDRIAL"/>
    <property type="match status" value="1"/>
</dbReference>
<evidence type="ECO:0000256" key="2">
    <source>
        <dbReference type="SAM" id="MobiDB-lite"/>
    </source>
</evidence>
<dbReference type="Gene3D" id="3.90.1300.10">
    <property type="entry name" value="Amidase signature (AS) domain"/>
    <property type="match status" value="1"/>
</dbReference>
<dbReference type="RefSeq" id="WP_130357418.1">
    <property type="nucleotide sequence ID" value="NZ_SGXC01000001.1"/>
</dbReference>
<feature type="region of interest" description="Disordered" evidence="2">
    <location>
        <begin position="126"/>
        <end position="145"/>
    </location>
</feature>
<gene>
    <name evidence="4" type="ORF">EV675_2353</name>
</gene>
<evidence type="ECO:0000259" key="3">
    <source>
        <dbReference type="Pfam" id="PF01425"/>
    </source>
</evidence>
<name>A0A4Q7NMH1_9BURK</name>
<keyword evidence="5" id="KW-1185">Reference proteome</keyword>
<dbReference type="InterPro" id="IPR023631">
    <property type="entry name" value="Amidase_dom"/>
</dbReference>
<accession>A0A4Q7NMH1</accession>
<evidence type="ECO:0000313" key="5">
    <source>
        <dbReference type="Proteomes" id="UP000292445"/>
    </source>
</evidence>
<dbReference type="AlphaFoldDB" id="A0A4Q7NMH1"/>
<dbReference type="Pfam" id="PF01425">
    <property type="entry name" value="Amidase"/>
    <property type="match status" value="1"/>
</dbReference>
<dbReference type="PANTHER" id="PTHR11895">
    <property type="entry name" value="TRANSAMIDASE"/>
    <property type="match status" value="1"/>
</dbReference>
<dbReference type="OrthoDB" id="8641877at2"/>
<organism evidence="4 5">
    <name type="scientific">Pigmentiphaga kullae</name>
    <dbReference type="NCBI Taxonomy" id="151784"/>
    <lineage>
        <taxon>Bacteria</taxon>
        <taxon>Pseudomonadati</taxon>
        <taxon>Pseudomonadota</taxon>
        <taxon>Betaproteobacteria</taxon>
        <taxon>Burkholderiales</taxon>
        <taxon>Alcaligenaceae</taxon>
        <taxon>Pigmentiphaga</taxon>
    </lineage>
</organism>
<dbReference type="GO" id="GO:0016740">
    <property type="term" value="F:transferase activity"/>
    <property type="evidence" value="ECO:0007669"/>
    <property type="project" value="UniProtKB-KW"/>
</dbReference>
<proteinExistence type="inferred from homology"/>